<keyword evidence="2" id="KW-0805">Transcription regulation</keyword>
<dbReference type="Gene3D" id="1.25.70.10">
    <property type="entry name" value="Transcription termination factor 3, mitochondrial"/>
    <property type="match status" value="1"/>
</dbReference>
<protein>
    <submittedName>
        <fullName evidence="4">Uncharacterized protein</fullName>
    </submittedName>
</protein>
<dbReference type="AlphaFoldDB" id="A0AAD2E5E5"/>
<keyword evidence="3" id="KW-0809">Transit peptide</keyword>
<accession>A0AAD2E5E5</accession>
<evidence type="ECO:0000313" key="5">
    <source>
        <dbReference type="Proteomes" id="UP000834106"/>
    </source>
</evidence>
<evidence type="ECO:0000256" key="3">
    <source>
        <dbReference type="ARBA" id="ARBA00022946"/>
    </source>
</evidence>
<dbReference type="InterPro" id="IPR038538">
    <property type="entry name" value="MTERF_sf"/>
</dbReference>
<dbReference type="Proteomes" id="UP000834106">
    <property type="component" value="Chromosome 14"/>
</dbReference>
<dbReference type="GO" id="GO:0006353">
    <property type="term" value="P:DNA-templated transcription termination"/>
    <property type="evidence" value="ECO:0007669"/>
    <property type="project" value="UniProtKB-KW"/>
</dbReference>
<comment type="similarity">
    <text evidence="1">Belongs to the mTERF family.</text>
</comment>
<dbReference type="SMART" id="SM00733">
    <property type="entry name" value="Mterf"/>
    <property type="match status" value="3"/>
</dbReference>
<keyword evidence="2" id="KW-0804">Transcription</keyword>
<evidence type="ECO:0000313" key="4">
    <source>
        <dbReference type="EMBL" id="CAI9775435.1"/>
    </source>
</evidence>
<dbReference type="PANTHER" id="PTHR13068:SF130">
    <property type="entry name" value="TRANSCRIPTION TERMINATION FACTOR MTERF6, CHLOROPLASTIC_MITOCHONDRIAL-LIKE"/>
    <property type="match status" value="1"/>
</dbReference>
<dbReference type="InterPro" id="IPR003690">
    <property type="entry name" value="MTERF"/>
</dbReference>
<sequence length="122" mass="13347">MVRNRPGLLAACLEKTMKPKIKIFQDLGFSAEDIAEIISNTPSILYRSLDNGVIPSLSGLMSLLGSSAEVAKGKLKEVKEVLLATEKYDISCIVSNPGSFICSLEKMIKPRMQVLGILYSRN</sequence>
<gene>
    <name evidence="4" type="ORF">FPE_LOCUS22865</name>
</gene>
<keyword evidence="5" id="KW-1185">Reference proteome</keyword>
<dbReference type="Pfam" id="PF02536">
    <property type="entry name" value="mTERF"/>
    <property type="match status" value="1"/>
</dbReference>
<evidence type="ECO:0000256" key="2">
    <source>
        <dbReference type="ARBA" id="ARBA00022472"/>
    </source>
</evidence>
<reference evidence="4" key="1">
    <citation type="submission" date="2023-05" db="EMBL/GenBank/DDBJ databases">
        <authorList>
            <person name="Huff M."/>
        </authorList>
    </citation>
    <scope>NUCLEOTIDE SEQUENCE</scope>
</reference>
<name>A0AAD2E5E5_9LAMI</name>
<evidence type="ECO:0000256" key="1">
    <source>
        <dbReference type="ARBA" id="ARBA00007692"/>
    </source>
</evidence>
<dbReference type="GO" id="GO:0003676">
    <property type="term" value="F:nucleic acid binding"/>
    <property type="evidence" value="ECO:0007669"/>
    <property type="project" value="InterPro"/>
</dbReference>
<keyword evidence="2" id="KW-0806">Transcription termination</keyword>
<dbReference type="EMBL" id="OU503049">
    <property type="protein sequence ID" value="CAI9775435.1"/>
    <property type="molecule type" value="Genomic_DNA"/>
</dbReference>
<proteinExistence type="inferred from homology"/>
<dbReference type="PANTHER" id="PTHR13068">
    <property type="entry name" value="CGI-12 PROTEIN-RELATED"/>
    <property type="match status" value="1"/>
</dbReference>
<organism evidence="4 5">
    <name type="scientific">Fraxinus pennsylvanica</name>
    <dbReference type="NCBI Taxonomy" id="56036"/>
    <lineage>
        <taxon>Eukaryota</taxon>
        <taxon>Viridiplantae</taxon>
        <taxon>Streptophyta</taxon>
        <taxon>Embryophyta</taxon>
        <taxon>Tracheophyta</taxon>
        <taxon>Spermatophyta</taxon>
        <taxon>Magnoliopsida</taxon>
        <taxon>eudicotyledons</taxon>
        <taxon>Gunneridae</taxon>
        <taxon>Pentapetalae</taxon>
        <taxon>asterids</taxon>
        <taxon>lamiids</taxon>
        <taxon>Lamiales</taxon>
        <taxon>Oleaceae</taxon>
        <taxon>Oleeae</taxon>
        <taxon>Fraxinus</taxon>
    </lineage>
</organism>